<evidence type="ECO:0000313" key="1">
    <source>
        <dbReference type="EMBL" id="RAI99680.1"/>
    </source>
</evidence>
<dbReference type="RefSeq" id="WP_111599642.1">
    <property type="nucleotide sequence ID" value="NZ_QLLL01000009.1"/>
</dbReference>
<dbReference type="AlphaFoldDB" id="A0A327Q5V1"/>
<name>A0A327Q5V1_9BACT</name>
<proteinExistence type="predicted"/>
<dbReference type="EMBL" id="QLLL01000009">
    <property type="protein sequence ID" value="RAI99680.1"/>
    <property type="molecule type" value="Genomic_DNA"/>
</dbReference>
<comment type="caution">
    <text evidence="1">The sequence shown here is derived from an EMBL/GenBank/DDBJ whole genome shotgun (WGS) entry which is preliminary data.</text>
</comment>
<evidence type="ECO:0000313" key="2">
    <source>
        <dbReference type="Proteomes" id="UP000249547"/>
    </source>
</evidence>
<protein>
    <submittedName>
        <fullName evidence="1">Uncharacterized protein</fullName>
    </submittedName>
</protein>
<accession>A0A327Q5V1</accession>
<reference evidence="1 2" key="1">
    <citation type="submission" date="2018-06" db="EMBL/GenBank/DDBJ databases">
        <title>Genomic Encyclopedia of Archaeal and Bacterial Type Strains, Phase II (KMG-II): from individual species to whole genera.</title>
        <authorList>
            <person name="Goeker M."/>
        </authorList>
    </citation>
    <scope>NUCLEOTIDE SEQUENCE [LARGE SCALE GENOMIC DNA]</scope>
    <source>
        <strain evidence="1 2">DSM 23857</strain>
    </source>
</reference>
<dbReference type="OrthoDB" id="675660at2"/>
<gene>
    <name evidence="1" type="ORF">LX64_04222</name>
</gene>
<dbReference type="Proteomes" id="UP000249547">
    <property type="component" value="Unassembled WGS sequence"/>
</dbReference>
<sequence>MDAFTIAIPFNNEEKEVTILPVQQGYVMKLMVTIDDVEFIYELDDEGKWRAIMPGDLPAKMPGNDLLQAVADELDKYLS</sequence>
<organism evidence="1 2">
    <name type="scientific">Chitinophaga skermanii</name>
    <dbReference type="NCBI Taxonomy" id="331697"/>
    <lineage>
        <taxon>Bacteria</taxon>
        <taxon>Pseudomonadati</taxon>
        <taxon>Bacteroidota</taxon>
        <taxon>Chitinophagia</taxon>
        <taxon>Chitinophagales</taxon>
        <taxon>Chitinophagaceae</taxon>
        <taxon>Chitinophaga</taxon>
    </lineage>
</organism>
<keyword evidence="2" id="KW-1185">Reference proteome</keyword>